<dbReference type="InterPro" id="IPR003593">
    <property type="entry name" value="AAA+_ATPase"/>
</dbReference>
<keyword evidence="1" id="KW-0812">Transmembrane</keyword>
<protein>
    <submittedName>
        <fullName evidence="3">AAA family ATPase</fullName>
    </submittedName>
</protein>
<accession>A0A432ZDC6</accession>
<dbReference type="Gene3D" id="3.40.50.300">
    <property type="entry name" value="P-loop containing nucleotide triphosphate hydrolases"/>
    <property type="match status" value="1"/>
</dbReference>
<gene>
    <name evidence="3" type="ORF">CWI81_07420</name>
</gene>
<evidence type="ECO:0000313" key="4">
    <source>
        <dbReference type="Proteomes" id="UP000287908"/>
    </source>
</evidence>
<keyword evidence="1" id="KW-0472">Membrane</keyword>
<dbReference type="SUPFAM" id="SSF52540">
    <property type="entry name" value="P-loop containing nucleoside triphosphate hydrolases"/>
    <property type="match status" value="1"/>
</dbReference>
<dbReference type="InterPro" id="IPR027417">
    <property type="entry name" value="P-loop_NTPase"/>
</dbReference>
<proteinExistence type="predicted"/>
<keyword evidence="1" id="KW-1133">Transmembrane helix</keyword>
<evidence type="ECO:0000259" key="2">
    <source>
        <dbReference type="SMART" id="SM00382"/>
    </source>
</evidence>
<dbReference type="Proteomes" id="UP000287908">
    <property type="component" value="Unassembled WGS sequence"/>
</dbReference>
<name>A0A432ZDC6_9GAMM</name>
<dbReference type="RefSeq" id="WP_126784672.1">
    <property type="nucleotide sequence ID" value="NZ_PIQF01000002.1"/>
</dbReference>
<comment type="caution">
    <text evidence="3">The sequence shown here is derived from an EMBL/GenBank/DDBJ whole genome shotgun (WGS) entry which is preliminary data.</text>
</comment>
<dbReference type="AlphaFoldDB" id="A0A432ZDC6"/>
<dbReference type="PANTHER" id="PTHR35894">
    <property type="entry name" value="GENERAL SECRETION PATHWAY PROTEIN A-RELATED"/>
    <property type="match status" value="1"/>
</dbReference>
<dbReference type="CDD" id="cd00009">
    <property type="entry name" value="AAA"/>
    <property type="match status" value="1"/>
</dbReference>
<sequence length="314" mass="35852">MYLYHYGLRQLPFTITPNTQFYCELDSHAQAVKVVLTALNTGEGFIKVTGEVGTGKTLLCRRLLDEIPDFFRTAYVPDSYLNPEELRRAIAHELEVDTQTIETEHQLARVLQQRLVDINQSGKSVVLLIDEAQALPEDSLEAVRLLSNMETESRKLIHIVLIGQPELDERLQQHRFRQLRQRISFSYRLTAMNANETSQYIGHRMNVAGYKGAPIFSSSVVNSVYQCSRGIPRLVNMLCHKMLLLAYGEGRHQLTYRDLKLAAEDTEDVVYKPRNYRLVVWLIVSALIIIIGIASLRYMQMPISKILQSLGLSS</sequence>
<dbReference type="OrthoDB" id="9780149at2"/>
<organism evidence="3 4">
    <name type="scientific">Idiomarina seosinensis</name>
    <dbReference type="NCBI Taxonomy" id="281739"/>
    <lineage>
        <taxon>Bacteria</taxon>
        <taxon>Pseudomonadati</taxon>
        <taxon>Pseudomonadota</taxon>
        <taxon>Gammaproteobacteria</taxon>
        <taxon>Alteromonadales</taxon>
        <taxon>Idiomarinaceae</taxon>
        <taxon>Idiomarina</taxon>
    </lineage>
</organism>
<dbReference type="EMBL" id="PIQF01000002">
    <property type="protein sequence ID" value="RUO75946.1"/>
    <property type="molecule type" value="Genomic_DNA"/>
</dbReference>
<evidence type="ECO:0000313" key="3">
    <source>
        <dbReference type="EMBL" id="RUO75946.1"/>
    </source>
</evidence>
<reference evidence="3 4" key="1">
    <citation type="journal article" date="2011" name="Front. Microbiol.">
        <title>Genomic signatures of strain selection and enhancement in Bacillus atrophaeus var. globigii, a historical biowarfare simulant.</title>
        <authorList>
            <person name="Gibbons H.S."/>
            <person name="Broomall S.M."/>
            <person name="McNew L.A."/>
            <person name="Daligault H."/>
            <person name="Chapman C."/>
            <person name="Bruce D."/>
            <person name="Karavis M."/>
            <person name="Krepps M."/>
            <person name="McGregor P.A."/>
            <person name="Hong C."/>
            <person name="Park K.H."/>
            <person name="Akmal A."/>
            <person name="Feldman A."/>
            <person name="Lin J.S."/>
            <person name="Chang W.E."/>
            <person name="Higgs B.W."/>
            <person name="Demirev P."/>
            <person name="Lindquist J."/>
            <person name="Liem A."/>
            <person name="Fochler E."/>
            <person name="Read T.D."/>
            <person name="Tapia R."/>
            <person name="Johnson S."/>
            <person name="Bishop-Lilly K.A."/>
            <person name="Detter C."/>
            <person name="Han C."/>
            <person name="Sozhamannan S."/>
            <person name="Rosenzweig C.N."/>
            <person name="Skowronski E.W."/>
        </authorList>
    </citation>
    <scope>NUCLEOTIDE SEQUENCE [LARGE SCALE GENOMIC DNA]</scope>
    <source>
        <strain evidence="3 4">CL-SP19</strain>
    </source>
</reference>
<keyword evidence="4" id="KW-1185">Reference proteome</keyword>
<dbReference type="SMART" id="SM00382">
    <property type="entry name" value="AAA"/>
    <property type="match status" value="1"/>
</dbReference>
<feature type="domain" description="AAA+ ATPase" evidence="2">
    <location>
        <begin position="42"/>
        <end position="185"/>
    </location>
</feature>
<evidence type="ECO:0000256" key="1">
    <source>
        <dbReference type="SAM" id="Phobius"/>
    </source>
</evidence>
<dbReference type="GO" id="GO:0016887">
    <property type="term" value="F:ATP hydrolysis activity"/>
    <property type="evidence" value="ECO:0007669"/>
    <property type="project" value="InterPro"/>
</dbReference>
<dbReference type="InterPro" id="IPR049945">
    <property type="entry name" value="AAA_22"/>
</dbReference>
<dbReference type="PANTHER" id="PTHR35894:SF7">
    <property type="entry name" value="GENERAL SECRETION PATHWAY PROTEIN A-RELATED"/>
    <property type="match status" value="1"/>
</dbReference>
<feature type="transmembrane region" description="Helical" evidence="1">
    <location>
        <begin position="278"/>
        <end position="299"/>
    </location>
</feature>
<dbReference type="Pfam" id="PF13401">
    <property type="entry name" value="AAA_22"/>
    <property type="match status" value="1"/>
</dbReference>
<dbReference type="InterPro" id="IPR052026">
    <property type="entry name" value="ExeA_AAA_ATPase_DNA-bind"/>
</dbReference>